<feature type="active site" description="Proton donor/acceptor" evidence="4">
    <location>
        <position position="135"/>
    </location>
</feature>
<dbReference type="InterPro" id="IPR002220">
    <property type="entry name" value="DapA-like"/>
</dbReference>
<gene>
    <name evidence="6" type="ORF">L0M99_00880</name>
</gene>
<keyword evidence="1 3" id="KW-0456">Lyase</keyword>
<dbReference type="Pfam" id="PF00701">
    <property type="entry name" value="DHDPS"/>
    <property type="match status" value="1"/>
</dbReference>
<dbReference type="PRINTS" id="PR00146">
    <property type="entry name" value="DHPICSNTHASE"/>
</dbReference>
<evidence type="ECO:0000256" key="4">
    <source>
        <dbReference type="PIRSR" id="PIRSR001365-1"/>
    </source>
</evidence>
<evidence type="ECO:0000256" key="1">
    <source>
        <dbReference type="ARBA" id="ARBA00023239"/>
    </source>
</evidence>
<dbReference type="CDD" id="cd00408">
    <property type="entry name" value="DHDPS-like"/>
    <property type="match status" value="1"/>
</dbReference>
<evidence type="ECO:0000256" key="2">
    <source>
        <dbReference type="ARBA" id="ARBA00023270"/>
    </source>
</evidence>
<feature type="binding site" evidence="5">
    <location>
        <position position="208"/>
    </location>
    <ligand>
        <name>pyruvate</name>
        <dbReference type="ChEBI" id="CHEBI:15361"/>
    </ligand>
</feature>
<protein>
    <submittedName>
        <fullName evidence="6">Dihydrodipicolinate synthase family protein</fullName>
    </submittedName>
</protein>
<dbReference type="PIRSF" id="PIRSF001365">
    <property type="entry name" value="DHDPS"/>
    <property type="match status" value="1"/>
</dbReference>
<dbReference type="SUPFAM" id="SSF51569">
    <property type="entry name" value="Aldolase"/>
    <property type="match status" value="1"/>
</dbReference>
<name>A0AAJ1EX34_9ACTO</name>
<dbReference type="InterPro" id="IPR020625">
    <property type="entry name" value="Schiff_base-form_aldolases_AS"/>
</dbReference>
<dbReference type="Proteomes" id="UP001200537">
    <property type="component" value="Unassembled WGS sequence"/>
</dbReference>
<evidence type="ECO:0000313" key="6">
    <source>
        <dbReference type="EMBL" id="MCG4617050.1"/>
    </source>
</evidence>
<dbReference type="PANTHER" id="PTHR42849:SF1">
    <property type="entry name" value="N-ACETYLNEURAMINATE LYASE"/>
    <property type="match status" value="1"/>
</dbReference>
<proteinExistence type="inferred from homology"/>
<keyword evidence="2" id="KW-0704">Schiff base</keyword>
<dbReference type="PROSITE" id="PS00666">
    <property type="entry name" value="DHDPS_2"/>
    <property type="match status" value="1"/>
</dbReference>
<reference evidence="6" key="1">
    <citation type="submission" date="2022-01" db="EMBL/GenBank/DDBJ databases">
        <title>Collection of gut derived symbiotic bacterial strains cultured from healthy donors.</title>
        <authorList>
            <person name="Lin H."/>
            <person name="Kohout C."/>
            <person name="Waligurski E."/>
            <person name="Pamer E.G."/>
        </authorList>
    </citation>
    <scope>NUCLEOTIDE SEQUENCE</scope>
    <source>
        <strain evidence="6">DFI.7.46</strain>
    </source>
</reference>
<comment type="caution">
    <text evidence="6">The sequence shown here is derived from an EMBL/GenBank/DDBJ whole genome shotgun (WGS) entry which is preliminary data.</text>
</comment>
<dbReference type="GO" id="GO:0019262">
    <property type="term" value="P:N-acetylneuraminate catabolic process"/>
    <property type="evidence" value="ECO:0007669"/>
    <property type="project" value="TreeGrafter"/>
</dbReference>
<dbReference type="RefSeq" id="WP_238127455.1">
    <property type="nucleotide sequence ID" value="NZ_JAGZVZ010000003.1"/>
</dbReference>
<evidence type="ECO:0000313" key="7">
    <source>
        <dbReference type="Proteomes" id="UP001200537"/>
    </source>
</evidence>
<evidence type="ECO:0000256" key="5">
    <source>
        <dbReference type="PIRSR" id="PIRSR001365-2"/>
    </source>
</evidence>
<dbReference type="AlphaFoldDB" id="A0AAJ1EX34"/>
<dbReference type="GO" id="GO:0005829">
    <property type="term" value="C:cytosol"/>
    <property type="evidence" value="ECO:0007669"/>
    <property type="project" value="TreeGrafter"/>
</dbReference>
<comment type="similarity">
    <text evidence="3">Belongs to the DapA family.</text>
</comment>
<evidence type="ECO:0000256" key="3">
    <source>
        <dbReference type="PIRNR" id="PIRNR001365"/>
    </source>
</evidence>
<dbReference type="Gene3D" id="3.20.20.70">
    <property type="entry name" value="Aldolase class I"/>
    <property type="match status" value="1"/>
</dbReference>
<feature type="active site" description="Schiff-base intermediate with substrate" evidence="4">
    <location>
        <position position="163"/>
    </location>
</feature>
<accession>A0AAJ1EX34</accession>
<dbReference type="SMART" id="SM01130">
    <property type="entry name" value="DHDPS"/>
    <property type="match status" value="1"/>
</dbReference>
<sequence>MTDFSGIVPPVVTPLTKDGKLDKESYKRHLERMIAAGVDGLFVLGSSSEVAFLTDQMRREVLKTAVEIVGHRVPVLGGCIDTETMRVIEHAKEAKELGVDAIVATAPFYALGGLAEIERHFRLIHEAIDLPLFAYDIPVCVHVKLPVDLIIRLGKDGVLSGVKDSSGDDVSFRFLCQENRDCGHPLTLLTGHEVVVDGAYMSGADGCVPGLGNVDPEGYVRQWRAYQNGDWETVRKEQDYLARLMRITAVPSGIQGYGAGVGGFKTALQLLGVFNTNQVTEPVKALEGENVERVRTVLEQVGLLK</sequence>
<dbReference type="EMBL" id="JAKNHJ010000001">
    <property type="protein sequence ID" value="MCG4617050.1"/>
    <property type="molecule type" value="Genomic_DNA"/>
</dbReference>
<organism evidence="6 7">
    <name type="scientific">Varibaculum cambriense</name>
    <dbReference type="NCBI Taxonomy" id="184870"/>
    <lineage>
        <taxon>Bacteria</taxon>
        <taxon>Bacillati</taxon>
        <taxon>Actinomycetota</taxon>
        <taxon>Actinomycetes</taxon>
        <taxon>Actinomycetales</taxon>
        <taxon>Actinomycetaceae</taxon>
        <taxon>Varibaculum</taxon>
    </lineage>
</organism>
<dbReference type="InterPro" id="IPR013785">
    <property type="entry name" value="Aldolase_TIM"/>
</dbReference>
<dbReference type="GO" id="GO:0008747">
    <property type="term" value="F:N-acetylneuraminate lyase activity"/>
    <property type="evidence" value="ECO:0007669"/>
    <property type="project" value="TreeGrafter"/>
</dbReference>
<dbReference type="PANTHER" id="PTHR42849">
    <property type="entry name" value="N-ACETYLNEURAMINATE LYASE"/>
    <property type="match status" value="1"/>
</dbReference>